<feature type="chain" id="PRO_5031185443" evidence="3">
    <location>
        <begin position="21"/>
        <end position="366"/>
    </location>
</feature>
<dbReference type="Gene3D" id="1.10.287.470">
    <property type="entry name" value="Helix hairpin bin"/>
    <property type="match status" value="1"/>
</dbReference>
<evidence type="ECO:0000256" key="3">
    <source>
        <dbReference type="SAM" id="SignalP"/>
    </source>
</evidence>
<accession>A0A7X6DK69</accession>
<gene>
    <name evidence="5" type="ORF">RAMLITH_22800</name>
</gene>
<feature type="signal peptide" evidence="3">
    <location>
        <begin position="1"/>
        <end position="20"/>
    </location>
</feature>
<comment type="caution">
    <text evidence="5">The sequence shown here is derived from an EMBL/GenBank/DDBJ whole genome shotgun (WGS) entry which is preliminary data.</text>
</comment>
<dbReference type="Gene3D" id="2.40.420.20">
    <property type="match status" value="1"/>
</dbReference>
<name>A0A7X6DK69_9BURK</name>
<sequence>MNARTLLLAVLLGFTSVSWAGEGHNHGEAAAPANGNGPQRLPDGSVFLPKPAQHQLSVRTTVAKAGELGKTVELAGRVVMDPNAGGKVQSTIAGRIEAQGGGLPSLGQSVRKGQVLAYVVASAAPLERSNQAAQLAELRAAQTLAAKRLARLRELSDTVPRKEIEAAESEVASLAGRATAVSGGLGAREALVAPLTGVIAASNVALGQVVDARELVFEIVDPTRLGIEATTYDPELPANIGNASMAVGNETVPLRFSGAARSMRDQALPLNFRAQGAALSRLAVGQPVKVFVHTRAFVRGFPLPSSAVMRNASNQSIVWVKTAPEKFEPRVVTVEPLDGVNVAVTNGLKVGDRVATQGATLINQVR</sequence>
<proteinExistence type="predicted"/>
<feature type="compositionally biased region" description="Low complexity" evidence="2">
    <location>
        <begin position="28"/>
        <end position="38"/>
    </location>
</feature>
<dbReference type="InterPro" id="IPR051909">
    <property type="entry name" value="MFP_Cation_Efflux"/>
</dbReference>
<dbReference type="Gene3D" id="2.40.50.100">
    <property type="match status" value="1"/>
</dbReference>
<dbReference type="EMBL" id="VTOX01000011">
    <property type="protein sequence ID" value="NKE68655.1"/>
    <property type="molecule type" value="Genomic_DNA"/>
</dbReference>
<evidence type="ECO:0000259" key="4">
    <source>
        <dbReference type="Pfam" id="PF25967"/>
    </source>
</evidence>
<dbReference type="PANTHER" id="PTHR30097">
    <property type="entry name" value="CATION EFFLUX SYSTEM PROTEIN CUSB"/>
    <property type="match status" value="1"/>
</dbReference>
<dbReference type="Pfam" id="PF25967">
    <property type="entry name" value="RND-MFP_C"/>
    <property type="match status" value="1"/>
</dbReference>
<reference evidence="5 6" key="1">
    <citation type="journal article" date="2020" name="Nature">
        <title>Bacterial chemolithoautotrophy via manganese oxidation.</title>
        <authorList>
            <person name="Yu H."/>
            <person name="Leadbetter J.R."/>
        </authorList>
    </citation>
    <scope>NUCLEOTIDE SEQUENCE [LARGE SCALE GENOMIC DNA]</scope>
    <source>
        <strain evidence="5 6">RBP-1</strain>
    </source>
</reference>
<evidence type="ECO:0000256" key="2">
    <source>
        <dbReference type="SAM" id="MobiDB-lite"/>
    </source>
</evidence>
<feature type="domain" description="Multidrug resistance protein MdtA-like C-terminal permuted SH3" evidence="4">
    <location>
        <begin position="304"/>
        <end position="359"/>
    </location>
</feature>
<dbReference type="GO" id="GO:0015679">
    <property type="term" value="P:plasma membrane copper ion transport"/>
    <property type="evidence" value="ECO:0007669"/>
    <property type="project" value="TreeGrafter"/>
</dbReference>
<dbReference type="PANTHER" id="PTHR30097:SF4">
    <property type="entry name" value="SLR6042 PROTEIN"/>
    <property type="match status" value="1"/>
</dbReference>
<evidence type="ECO:0000313" key="5">
    <source>
        <dbReference type="EMBL" id="NKE68655.1"/>
    </source>
</evidence>
<keyword evidence="1" id="KW-0813">Transport</keyword>
<organism evidence="5 6">
    <name type="scientific">Ramlibacter lithotrophicus</name>
    <dbReference type="NCBI Taxonomy" id="2606681"/>
    <lineage>
        <taxon>Bacteria</taxon>
        <taxon>Pseudomonadati</taxon>
        <taxon>Pseudomonadota</taxon>
        <taxon>Betaproteobacteria</taxon>
        <taxon>Burkholderiales</taxon>
        <taxon>Comamonadaceae</taxon>
        <taxon>Ramlibacter</taxon>
    </lineage>
</organism>
<keyword evidence="3" id="KW-0732">Signal</keyword>
<dbReference type="RefSeq" id="WP_168109779.1">
    <property type="nucleotide sequence ID" value="NZ_VTOX01000011.1"/>
</dbReference>
<protein>
    <submittedName>
        <fullName evidence="5">HlyD family efflux transporter periplasmic adaptor subunit</fullName>
    </submittedName>
</protein>
<dbReference type="AlphaFoldDB" id="A0A7X6DK69"/>
<evidence type="ECO:0000256" key="1">
    <source>
        <dbReference type="ARBA" id="ARBA00022448"/>
    </source>
</evidence>
<dbReference type="GO" id="GO:0060003">
    <property type="term" value="P:copper ion export"/>
    <property type="evidence" value="ECO:0007669"/>
    <property type="project" value="TreeGrafter"/>
</dbReference>
<dbReference type="GO" id="GO:0030313">
    <property type="term" value="C:cell envelope"/>
    <property type="evidence" value="ECO:0007669"/>
    <property type="project" value="TreeGrafter"/>
</dbReference>
<evidence type="ECO:0000313" key="6">
    <source>
        <dbReference type="Proteomes" id="UP000521868"/>
    </source>
</evidence>
<dbReference type="SUPFAM" id="SSF111369">
    <property type="entry name" value="HlyD-like secretion proteins"/>
    <property type="match status" value="1"/>
</dbReference>
<dbReference type="InterPro" id="IPR058627">
    <property type="entry name" value="MdtA-like_C"/>
</dbReference>
<keyword evidence="6" id="KW-1185">Reference proteome</keyword>
<dbReference type="Proteomes" id="UP000521868">
    <property type="component" value="Unassembled WGS sequence"/>
</dbReference>
<feature type="region of interest" description="Disordered" evidence="2">
    <location>
        <begin position="25"/>
        <end position="45"/>
    </location>
</feature>